<feature type="transmembrane region" description="Helical" evidence="1">
    <location>
        <begin position="118"/>
        <end position="136"/>
    </location>
</feature>
<keyword evidence="2" id="KW-0732">Signal</keyword>
<evidence type="ECO:0000313" key="3">
    <source>
        <dbReference type="EMBL" id="QOR61822.1"/>
    </source>
</evidence>
<keyword evidence="1" id="KW-0472">Membrane</keyword>
<gene>
    <name evidence="3" type="ORF">IMZ28_10435</name>
</gene>
<name>A0A7M1S424_9BACT</name>
<protein>
    <submittedName>
        <fullName evidence="3">Uncharacterized protein</fullName>
    </submittedName>
</protein>
<keyword evidence="4" id="KW-1185">Reference proteome</keyword>
<evidence type="ECO:0000256" key="2">
    <source>
        <dbReference type="SAM" id="SignalP"/>
    </source>
</evidence>
<keyword evidence="1" id="KW-1133">Transmembrane helix</keyword>
<proteinExistence type="predicted"/>
<evidence type="ECO:0000313" key="4">
    <source>
        <dbReference type="Proteomes" id="UP000595074"/>
    </source>
</evidence>
<dbReference type="RefSeq" id="WP_197548531.1">
    <property type="nucleotide sequence ID" value="NZ_CP063164.1"/>
</dbReference>
<reference evidence="3 4" key="1">
    <citation type="submission" date="2020-10" db="EMBL/GenBank/DDBJ databases">
        <title>The genome of sulfurovum sp.</title>
        <authorList>
            <person name="Xie S."/>
            <person name="Shao Z."/>
            <person name="Jiang L."/>
        </authorList>
    </citation>
    <scope>NUCLEOTIDE SEQUENCE [LARGE SCALE GENOMIC DNA]</scope>
    <source>
        <strain evidence="3 4">ST-419</strain>
    </source>
</reference>
<dbReference type="Proteomes" id="UP000595074">
    <property type="component" value="Chromosome"/>
</dbReference>
<accession>A0A7M1S424</accession>
<keyword evidence="1" id="KW-0812">Transmembrane</keyword>
<feature type="chain" id="PRO_5029750289" evidence="2">
    <location>
        <begin position="19"/>
        <end position="141"/>
    </location>
</feature>
<evidence type="ECO:0000256" key="1">
    <source>
        <dbReference type="SAM" id="Phobius"/>
    </source>
</evidence>
<sequence>MKTLTIFFLLLGTSWLQAHDLHHTVVEKQAIVVTFSFGGDTDFSYQKYEIYAPDSDIPFAVGRTDSLSRIVFLPDKAGKWKIKAMSEDGHGKEVGITVGEDFAVEEYSKTNFEKFQKLFVGIAVIFMVFLLLQFYLKRRKK</sequence>
<dbReference type="KEGG" id="sinu:IMZ28_10435"/>
<feature type="signal peptide" evidence="2">
    <location>
        <begin position="1"/>
        <end position="18"/>
    </location>
</feature>
<dbReference type="AlphaFoldDB" id="A0A7M1S424"/>
<dbReference type="EMBL" id="CP063164">
    <property type="protein sequence ID" value="QOR61822.1"/>
    <property type="molecule type" value="Genomic_DNA"/>
</dbReference>
<organism evidence="3 4">
    <name type="scientific">Sulfurovum indicum</name>
    <dbReference type="NCBI Taxonomy" id="2779528"/>
    <lineage>
        <taxon>Bacteria</taxon>
        <taxon>Pseudomonadati</taxon>
        <taxon>Campylobacterota</taxon>
        <taxon>Epsilonproteobacteria</taxon>
        <taxon>Campylobacterales</taxon>
        <taxon>Sulfurovaceae</taxon>
        <taxon>Sulfurovum</taxon>
    </lineage>
</organism>